<dbReference type="RefSeq" id="WP_109765107.1">
    <property type="nucleotide sequence ID" value="NZ_QGGU01000018.1"/>
</dbReference>
<dbReference type="Proteomes" id="UP000245790">
    <property type="component" value="Unassembled WGS sequence"/>
</dbReference>
<evidence type="ECO:0000313" key="1">
    <source>
        <dbReference type="EMBL" id="PWK42538.1"/>
    </source>
</evidence>
<keyword evidence="2" id="KW-1185">Reference proteome</keyword>
<dbReference type="EMBL" id="QGGU01000018">
    <property type="protein sequence ID" value="PWK42538.1"/>
    <property type="molecule type" value="Genomic_DNA"/>
</dbReference>
<comment type="caution">
    <text evidence="1">The sequence shown here is derived from an EMBL/GenBank/DDBJ whole genome shotgun (WGS) entry which is preliminary data.</text>
</comment>
<protein>
    <recommendedName>
        <fullName evidence="3">Bacteriophage Mu Gp45 protein</fullName>
    </recommendedName>
</protein>
<organism evidence="1 2">
    <name type="scientific">Pleionea mediterranea</name>
    <dbReference type="NCBI Taxonomy" id="523701"/>
    <lineage>
        <taxon>Bacteria</taxon>
        <taxon>Pseudomonadati</taxon>
        <taxon>Pseudomonadota</taxon>
        <taxon>Gammaproteobacteria</taxon>
        <taxon>Oceanospirillales</taxon>
        <taxon>Pleioneaceae</taxon>
        <taxon>Pleionea</taxon>
    </lineage>
</organism>
<proteinExistence type="predicted"/>
<accession>A0A316F6R3</accession>
<evidence type="ECO:0008006" key="3">
    <source>
        <dbReference type="Google" id="ProtNLM"/>
    </source>
</evidence>
<gene>
    <name evidence="1" type="ORF">C8D97_1187</name>
</gene>
<sequence>MNNIVSITNSVNAFNTAIVESVKDGRASRVLWTEKSSSVLPVYGHLSHVPAVEKFDEVLVQDTEKGVVVVGVIVSNQQPPAARIEEENGVVTVRGAKAVRLETEQASIEVTSDGKVAVDGKQIYQQAEQAMTLKGYPIELN</sequence>
<dbReference type="AlphaFoldDB" id="A0A316F6R3"/>
<reference evidence="1 2" key="1">
    <citation type="submission" date="2018-05" db="EMBL/GenBank/DDBJ databases">
        <title>Genomic Encyclopedia of Type Strains, Phase IV (KMG-IV): sequencing the most valuable type-strain genomes for metagenomic binning, comparative biology and taxonomic classification.</title>
        <authorList>
            <person name="Goeker M."/>
        </authorList>
    </citation>
    <scope>NUCLEOTIDE SEQUENCE [LARGE SCALE GENOMIC DNA]</scope>
    <source>
        <strain evidence="1 2">DSM 25350</strain>
    </source>
</reference>
<name>A0A316F6R3_9GAMM</name>
<evidence type="ECO:0000313" key="2">
    <source>
        <dbReference type="Proteomes" id="UP000245790"/>
    </source>
</evidence>